<dbReference type="EMBL" id="JACOAF010000022">
    <property type="protein sequence ID" value="MBC3539956.1"/>
    <property type="molecule type" value="Genomic_DNA"/>
</dbReference>
<dbReference type="RefSeq" id="WP_186636691.1">
    <property type="nucleotide sequence ID" value="NZ_JACOAF010000022.1"/>
</dbReference>
<evidence type="ECO:0000313" key="2">
    <source>
        <dbReference type="Proteomes" id="UP000659698"/>
    </source>
</evidence>
<accession>A0ABR6VRY7</accession>
<dbReference type="SUPFAM" id="SSF55008">
    <property type="entry name" value="HMA, heavy metal-associated domain"/>
    <property type="match status" value="1"/>
</dbReference>
<organism evidence="1 2">
    <name type="scientific">Rufibacter sediminis</name>
    <dbReference type="NCBI Taxonomy" id="2762756"/>
    <lineage>
        <taxon>Bacteria</taxon>
        <taxon>Pseudomonadati</taxon>
        <taxon>Bacteroidota</taxon>
        <taxon>Cytophagia</taxon>
        <taxon>Cytophagales</taxon>
        <taxon>Hymenobacteraceae</taxon>
        <taxon>Rufibacter</taxon>
    </lineage>
</organism>
<dbReference type="InterPro" id="IPR036163">
    <property type="entry name" value="HMA_dom_sf"/>
</dbReference>
<sequence>MEILKFKTNLSGQEEVAKVAPLLDKIETISEWQVDTQSSENVLSISGKNLDPQRVENALAEAGFTAEILRVLGIDGEGL</sequence>
<evidence type="ECO:0000313" key="1">
    <source>
        <dbReference type="EMBL" id="MBC3539956.1"/>
    </source>
</evidence>
<proteinExistence type="predicted"/>
<protein>
    <submittedName>
        <fullName evidence="1">Copper chaperone</fullName>
    </submittedName>
</protein>
<keyword evidence="2" id="KW-1185">Reference proteome</keyword>
<dbReference type="Proteomes" id="UP000659698">
    <property type="component" value="Unassembled WGS sequence"/>
</dbReference>
<comment type="caution">
    <text evidence="1">The sequence shown here is derived from an EMBL/GenBank/DDBJ whole genome shotgun (WGS) entry which is preliminary data.</text>
</comment>
<reference evidence="1 2" key="1">
    <citation type="journal article" date="2019" name="Int. J. Syst. Evol. Microbiol.">
        <title>Rufibacter sediminis sp. nov., isolated from freshwater lake sediment.</title>
        <authorList>
            <person name="Qu J.H."/>
            <person name="Zhang L.J."/>
            <person name="Fu Y.H."/>
            <person name="Li H.F."/>
        </authorList>
    </citation>
    <scope>NUCLEOTIDE SEQUENCE [LARGE SCALE GENOMIC DNA]</scope>
    <source>
        <strain evidence="1 2">H-1</strain>
    </source>
</reference>
<gene>
    <name evidence="1" type="ORF">H7U12_09695</name>
</gene>
<name>A0ABR6VRY7_9BACT</name>